<gene>
    <name evidence="2" type="ORF">ACH5RR_029434</name>
</gene>
<dbReference type="Proteomes" id="UP001630127">
    <property type="component" value="Unassembled WGS sequence"/>
</dbReference>
<keyword evidence="3" id="KW-1185">Reference proteome</keyword>
<evidence type="ECO:0000313" key="2">
    <source>
        <dbReference type="EMBL" id="KAL3510033.1"/>
    </source>
</evidence>
<dbReference type="PANTHER" id="PTHR33318:SF7">
    <property type="entry name" value="PROTEIN JASON"/>
    <property type="match status" value="1"/>
</dbReference>
<evidence type="ECO:0000256" key="1">
    <source>
        <dbReference type="SAM" id="MobiDB-lite"/>
    </source>
</evidence>
<dbReference type="InterPro" id="IPR039300">
    <property type="entry name" value="JASON"/>
</dbReference>
<feature type="region of interest" description="Disordered" evidence="1">
    <location>
        <begin position="490"/>
        <end position="523"/>
    </location>
</feature>
<accession>A0ABD2YWV1</accession>
<feature type="compositionally biased region" description="Polar residues" evidence="1">
    <location>
        <begin position="372"/>
        <end position="390"/>
    </location>
</feature>
<dbReference type="PANTHER" id="PTHR33318">
    <property type="entry name" value="ASPARTYL/GLUTAMYL-TRNA(ASN/GLN) AMIDOTRANSFERASE SUBUNIT"/>
    <property type="match status" value="1"/>
</dbReference>
<dbReference type="EMBL" id="JBJUIK010000012">
    <property type="protein sequence ID" value="KAL3510033.1"/>
    <property type="molecule type" value="Genomic_DNA"/>
</dbReference>
<evidence type="ECO:0008006" key="4">
    <source>
        <dbReference type="Google" id="ProtNLM"/>
    </source>
</evidence>
<organism evidence="2 3">
    <name type="scientific">Cinchona calisaya</name>
    <dbReference type="NCBI Taxonomy" id="153742"/>
    <lineage>
        <taxon>Eukaryota</taxon>
        <taxon>Viridiplantae</taxon>
        <taxon>Streptophyta</taxon>
        <taxon>Embryophyta</taxon>
        <taxon>Tracheophyta</taxon>
        <taxon>Spermatophyta</taxon>
        <taxon>Magnoliopsida</taxon>
        <taxon>eudicotyledons</taxon>
        <taxon>Gunneridae</taxon>
        <taxon>Pentapetalae</taxon>
        <taxon>asterids</taxon>
        <taxon>lamiids</taxon>
        <taxon>Gentianales</taxon>
        <taxon>Rubiaceae</taxon>
        <taxon>Cinchonoideae</taxon>
        <taxon>Cinchoneae</taxon>
        <taxon>Cinchona</taxon>
    </lineage>
</organism>
<feature type="compositionally biased region" description="Basic and acidic residues" evidence="1">
    <location>
        <begin position="358"/>
        <end position="371"/>
    </location>
</feature>
<name>A0ABD2YWV1_9GENT</name>
<feature type="region of interest" description="Disordered" evidence="1">
    <location>
        <begin position="358"/>
        <end position="393"/>
    </location>
</feature>
<feature type="compositionally biased region" description="Polar residues" evidence="1">
    <location>
        <begin position="492"/>
        <end position="504"/>
    </location>
</feature>
<protein>
    <recommendedName>
        <fullName evidence="4">Protein JASON</fullName>
    </recommendedName>
</protein>
<evidence type="ECO:0000313" key="3">
    <source>
        <dbReference type="Proteomes" id="UP001630127"/>
    </source>
</evidence>
<reference evidence="2 3" key="1">
    <citation type="submission" date="2024-11" db="EMBL/GenBank/DDBJ databases">
        <title>A near-complete genome assembly of Cinchona calisaya.</title>
        <authorList>
            <person name="Lian D.C."/>
            <person name="Zhao X.W."/>
            <person name="Wei L."/>
        </authorList>
    </citation>
    <scope>NUCLEOTIDE SEQUENCE [LARGE SCALE GENOMIC DNA]</scope>
    <source>
        <tissue evidence="2">Nenye</tissue>
    </source>
</reference>
<dbReference type="AlphaFoldDB" id="A0ABD2YWV1"/>
<comment type="caution">
    <text evidence="2">The sequence shown here is derived from an EMBL/GenBank/DDBJ whole genome shotgun (WGS) entry which is preliminary data.</text>
</comment>
<proteinExistence type="predicted"/>
<sequence>MKCYSSAWLRIPSSSSEGEAASACGAAQFDDNKRRRQRGVVELGFLRWKRIFNKVTVAAMGCFFGCFGVKDSTSSPKTNSDSSSLTPAVKMGAVTQQRNSLSLLLLSEDNDGMPTAVKELEDEAKFLKTCGALPETPVEIQKVSGKWQDLSAQKGEQEVPKFGSWLTNASTEKLNLETESNQPPTSITDCEQWMKVSGSVEHTPRSCVTVVRNAGRISTSSIEGNETKNARSIELIASPSTNLTTPGDIAPSLTCKNKSVHFDFDSDMSSVSSKSYPSETSTQNLKQFGSALNSSIAKSSPYPTPLKLSDELQTPGTVFPAYVDIMGQGKNTCIRSQYVYSVLNPVDNFSRWKELTAEDPNSDHQHNHTRESLQQNNEETSISEVATGETSVGKELEVEASLSSWVRAPLPNFDGNVGPKGFENSHCGRTPGDRPILGMVAAHWNYDEPSQVLPKWWDGNGIPNSTNKYKEDQKVSWHATPFEERLEMALSEESSISQRNQTSRKPPPEFNTPEESDTVVSQLQPANNFKSVVSF</sequence>